<reference evidence="2" key="1">
    <citation type="journal article" date="2020" name="Stud. Mycol.">
        <title>101 Dothideomycetes genomes: a test case for predicting lifestyles and emergence of pathogens.</title>
        <authorList>
            <person name="Haridas S."/>
            <person name="Albert R."/>
            <person name="Binder M."/>
            <person name="Bloem J."/>
            <person name="Labutti K."/>
            <person name="Salamov A."/>
            <person name="Andreopoulos B."/>
            <person name="Baker S."/>
            <person name="Barry K."/>
            <person name="Bills G."/>
            <person name="Bluhm B."/>
            <person name="Cannon C."/>
            <person name="Castanera R."/>
            <person name="Culley D."/>
            <person name="Daum C."/>
            <person name="Ezra D."/>
            <person name="Gonzalez J."/>
            <person name="Henrissat B."/>
            <person name="Kuo A."/>
            <person name="Liang C."/>
            <person name="Lipzen A."/>
            <person name="Lutzoni F."/>
            <person name="Magnuson J."/>
            <person name="Mondo S."/>
            <person name="Nolan M."/>
            <person name="Ohm R."/>
            <person name="Pangilinan J."/>
            <person name="Park H.-J."/>
            <person name="Ramirez L."/>
            <person name="Alfaro M."/>
            <person name="Sun H."/>
            <person name="Tritt A."/>
            <person name="Yoshinaga Y."/>
            <person name="Zwiers L.-H."/>
            <person name="Turgeon B."/>
            <person name="Goodwin S."/>
            <person name="Spatafora J."/>
            <person name="Crous P."/>
            <person name="Grigoriev I."/>
        </authorList>
    </citation>
    <scope>NUCLEOTIDE SEQUENCE</scope>
    <source>
        <strain evidence="2">CBS 119925</strain>
    </source>
</reference>
<keyword evidence="3" id="KW-1185">Reference proteome</keyword>
<feature type="compositionally biased region" description="Low complexity" evidence="1">
    <location>
        <begin position="185"/>
        <end position="197"/>
    </location>
</feature>
<dbReference type="EMBL" id="MU006601">
    <property type="protein sequence ID" value="KAF2742983.1"/>
    <property type="molecule type" value="Genomic_DNA"/>
</dbReference>
<feature type="compositionally biased region" description="Low complexity" evidence="1">
    <location>
        <begin position="222"/>
        <end position="233"/>
    </location>
</feature>
<proteinExistence type="predicted"/>
<organism evidence="2 3">
    <name type="scientific">Sporormia fimetaria CBS 119925</name>
    <dbReference type="NCBI Taxonomy" id="1340428"/>
    <lineage>
        <taxon>Eukaryota</taxon>
        <taxon>Fungi</taxon>
        <taxon>Dikarya</taxon>
        <taxon>Ascomycota</taxon>
        <taxon>Pezizomycotina</taxon>
        <taxon>Dothideomycetes</taxon>
        <taxon>Pleosporomycetidae</taxon>
        <taxon>Pleosporales</taxon>
        <taxon>Sporormiaceae</taxon>
        <taxon>Sporormia</taxon>
    </lineage>
</organism>
<gene>
    <name evidence="2" type="ORF">M011DRAFT_248503</name>
</gene>
<dbReference type="AlphaFoldDB" id="A0A6A6UZ17"/>
<evidence type="ECO:0000313" key="3">
    <source>
        <dbReference type="Proteomes" id="UP000799440"/>
    </source>
</evidence>
<dbReference type="Proteomes" id="UP000799440">
    <property type="component" value="Unassembled WGS sequence"/>
</dbReference>
<sequence length="245" mass="26230">MQVVAARRIPTFSDSIYGRKVGCMSLPSTSSRSLSIPLHLPSCSPVCYIFSISHVAISLLFGQPYGIEPVLPSHRVVSVSACGPLIGTPRHKHTQSYMPPASFCVEGSPDDGAVGSPFEASLLSRSPLLFGTVTIGHDDFRTMVSCQLSRRSTLRSQYGDSRGHLQMVPDSSALWSQTYARGRNPAGPALQAPAGPADSKDHTLGPPDFVLDRLATHECSFPAPASDPAPTSTNDESHMALQWPM</sequence>
<feature type="region of interest" description="Disordered" evidence="1">
    <location>
        <begin position="181"/>
        <end position="208"/>
    </location>
</feature>
<accession>A0A6A6UZ17</accession>
<protein>
    <submittedName>
        <fullName evidence="2">Uncharacterized protein</fullName>
    </submittedName>
</protein>
<evidence type="ECO:0000313" key="2">
    <source>
        <dbReference type="EMBL" id="KAF2742983.1"/>
    </source>
</evidence>
<feature type="region of interest" description="Disordered" evidence="1">
    <location>
        <begin position="220"/>
        <end position="245"/>
    </location>
</feature>
<evidence type="ECO:0000256" key="1">
    <source>
        <dbReference type="SAM" id="MobiDB-lite"/>
    </source>
</evidence>
<name>A0A6A6UZ17_9PLEO</name>